<dbReference type="CDD" id="cd03156">
    <property type="entry name" value="uroplakin_I_like_LEL"/>
    <property type="match status" value="1"/>
</dbReference>
<feature type="transmembrane region" description="Helical" evidence="6">
    <location>
        <begin position="59"/>
        <end position="83"/>
    </location>
</feature>
<evidence type="ECO:0000256" key="1">
    <source>
        <dbReference type="ARBA" id="ARBA00004141"/>
    </source>
</evidence>
<dbReference type="Pfam" id="PF00335">
    <property type="entry name" value="Tetraspanin"/>
    <property type="match status" value="1"/>
</dbReference>
<keyword evidence="4 6" id="KW-1133">Transmembrane helix</keyword>
<dbReference type="GeneID" id="106163083"/>
<accession>A0A1S3ICM9</accession>
<evidence type="ECO:0000256" key="4">
    <source>
        <dbReference type="ARBA" id="ARBA00022989"/>
    </source>
</evidence>
<dbReference type="Gene3D" id="1.10.1450.10">
    <property type="entry name" value="Tetraspanin"/>
    <property type="match status" value="1"/>
</dbReference>
<dbReference type="RefSeq" id="XP_013396015.1">
    <property type="nucleotide sequence ID" value="XM_013540561.1"/>
</dbReference>
<comment type="similarity">
    <text evidence="2 6">Belongs to the tetraspanin (TM4SF) family.</text>
</comment>
<feature type="transmembrane region" description="Helical" evidence="6">
    <location>
        <begin position="12"/>
        <end position="35"/>
    </location>
</feature>
<evidence type="ECO:0000256" key="2">
    <source>
        <dbReference type="ARBA" id="ARBA00006840"/>
    </source>
</evidence>
<organism evidence="7 8">
    <name type="scientific">Lingula anatina</name>
    <name type="common">Brachiopod</name>
    <name type="synonym">Lingula unguis</name>
    <dbReference type="NCBI Taxonomy" id="7574"/>
    <lineage>
        <taxon>Eukaryota</taxon>
        <taxon>Metazoa</taxon>
        <taxon>Spiralia</taxon>
        <taxon>Lophotrochozoa</taxon>
        <taxon>Brachiopoda</taxon>
        <taxon>Linguliformea</taxon>
        <taxon>Lingulata</taxon>
        <taxon>Lingulida</taxon>
        <taxon>Linguloidea</taxon>
        <taxon>Lingulidae</taxon>
        <taxon>Lingula</taxon>
    </lineage>
</organism>
<gene>
    <name evidence="8 9" type="primary">LOC106163083</name>
</gene>
<protein>
    <recommendedName>
        <fullName evidence="6">Tetraspanin</fullName>
    </recommendedName>
</protein>
<keyword evidence="7" id="KW-1185">Reference proteome</keyword>
<keyword evidence="5 6" id="KW-0472">Membrane</keyword>
<dbReference type="PANTHER" id="PTHR19282">
    <property type="entry name" value="TETRASPANIN"/>
    <property type="match status" value="1"/>
</dbReference>
<dbReference type="InterPro" id="IPR008952">
    <property type="entry name" value="Tetraspanin_EC2_sf"/>
</dbReference>
<dbReference type="Proteomes" id="UP000085678">
    <property type="component" value="Unplaced"/>
</dbReference>
<dbReference type="PRINTS" id="PR00259">
    <property type="entry name" value="TMFOUR"/>
</dbReference>
<dbReference type="SUPFAM" id="SSF48652">
    <property type="entry name" value="Tetraspanin"/>
    <property type="match status" value="1"/>
</dbReference>
<feature type="transmembrane region" description="Helical" evidence="6">
    <location>
        <begin position="90"/>
        <end position="114"/>
    </location>
</feature>
<evidence type="ECO:0000256" key="3">
    <source>
        <dbReference type="ARBA" id="ARBA00022692"/>
    </source>
</evidence>
<dbReference type="OrthoDB" id="10033535at2759"/>
<dbReference type="InterPro" id="IPR000301">
    <property type="entry name" value="Tetraspanin_animals"/>
</dbReference>
<name>A0A1S3ICM9_LINAN</name>
<sequence>MAVGCGAKCAKFMLIVFNTIFWLSGAAVLGVGIWLRIDPSILKYQQVVSIDSEDPMLEYAAYALIAAGAFVFLVGFCGCCGALRESKFMLGMYIFFMVLIMAVELAAGILAVAYKDKVETQLKAYMVTSIKNKYMTNNTIGAAWNLVQYNHECCGANNYTDYQNSKWSNASGIHVAPTCCKMDPGKDPDKIQPVNYQVCQTEANAGTPSPTQLHSKGCYEAVKAWFLNHAVVVIAVGCGIAGVELFGFIFAICLCRGIGDED</sequence>
<evidence type="ECO:0000313" key="9">
    <source>
        <dbReference type="RefSeq" id="XP_013396017.1"/>
    </source>
</evidence>
<feature type="transmembrane region" description="Helical" evidence="6">
    <location>
        <begin position="230"/>
        <end position="255"/>
    </location>
</feature>
<dbReference type="AlphaFoldDB" id="A0A1S3ICM9"/>
<evidence type="ECO:0000256" key="6">
    <source>
        <dbReference type="RuleBase" id="RU361218"/>
    </source>
</evidence>
<dbReference type="InterPro" id="IPR018499">
    <property type="entry name" value="Tetraspanin/Peripherin"/>
</dbReference>
<dbReference type="GO" id="GO:0005886">
    <property type="term" value="C:plasma membrane"/>
    <property type="evidence" value="ECO:0007669"/>
    <property type="project" value="TreeGrafter"/>
</dbReference>
<dbReference type="KEGG" id="lak:106163083"/>
<dbReference type="PIRSF" id="PIRSF002419">
    <property type="entry name" value="Tetraspanin"/>
    <property type="match status" value="1"/>
</dbReference>
<proteinExistence type="inferred from homology"/>
<evidence type="ECO:0000313" key="7">
    <source>
        <dbReference type="Proteomes" id="UP000085678"/>
    </source>
</evidence>
<dbReference type="RefSeq" id="XP_013396017.1">
    <property type="nucleotide sequence ID" value="XM_013540563.1"/>
</dbReference>
<reference evidence="8 9" key="1">
    <citation type="submission" date="2025-04" db="UniProtKB">
        <authorList>
            <consortium name="RefSeq"/>
        </authorList>
    </citation>
    <scope>IDENTIFICATION</scope>
    <source>
        <tissue evidence="8 9">Gonads</tissue>
    </source>
</reference>
<dbReference type="PANTHER" id="PTHR19282:SF552">
    <property type="entry name" value="TETRASPANIN"/>
    <property type="match status" value="1"/>
</dbReference>
<comment type="subcellular location">
    <subcellularLocation>
        <location evidence="1 6">Membrane</location>
        <topology evidence="1 6">Multi-pass membrane protein</topology>
    </subcellularLocation>
</comment>
<evidence type="ECO:0000256" key="5">
    <source>
        <dbReference type="ARBA" id="ARBA00023136"/>
    </source>
</evidence>
<keyword evidence="3 6" id="KW-0812">Transmembrane</keyword>
<evidence type="ECO:0000313" key="8">
    <source>
        <dbReference type="RefSeq" id="XP_013396015.1"/>
    </source>
</evidence>